<protein>
    <submittedName>
        <fullName evidence="1">Uncharacterized protein</fullName>
    </submittedName>
</protein>
<dbReference type="EMBL" id="JABWRP010000007">
    <property type="protein sequence ID" value="MBC3471265.1"/>
    <property type="molecule type" value="Genomic_DNA"/>
</dbReference>
<name>A0A923GL02_9PSED</name>
<reference evidence="2" key="3">
    <citation type="submission" date="2021-06" db="EMBL/GenBank/DDBJ databases">
        <title>Updating the genus Pseudomonas: Description of 43 new species and partition of the Pseudomonas putida group.</title>
        <authorList>
            <person name="Girard L."/>
            <person name="Lood C."/>
            <person name="Vandamme P."/>
            <person name="Rokni-Zadeh H."/>
            <person name="Van Noort V."/>
            <person name="Hofte M."/>
            <person name="Lavigne R."/>
            <person name="De Mot R."/>
        </authorList>
    </citation>
    <scope>NUCLEOTIDE SEQUENCE</scope>
    <source>
        <strain evidence="2">RW4S2</strain>
    </source>
</reference>
<dbReference type="AlphaFoldDB" id="A0A923GL02"/>
<keyword evidence="3" id="KW-1185">Reference proteome</keyword>
<dbReference type="Proteomes" id="UP000628137">
    <property type="component" value="Unassembled WGS sequence"/>
</dbReference>
<comment type="caution">
    <text evidence="1">The sequence shown here is derived from an EMBL/GenBank/DDBJ whole genome shotgun (WGS) entry which is preliminary data.</text>
</comment>
<organism evidence="1">
    <name type="scientific">Pseudomonas vlassakiae</name>
    <dbReference type="NCBI Taxonomy" id="485888"/>
    <lineage>
        <taxon>Bacteria</taxon>
        <taxon>Pseudomonadati</taxon>
        <taxon>Pseudomonadota</taxon>
        <taxon>Gammaproteobacteria</taxon>
        <taxon>Pseudomonadales</taxon>
        <taxon>Pseudomonadaceae</taxon>
        <taxon>Pseudomonas</taxon>
    </lineage>
</organism>
<accession>A0A923GL02</accession>
<evidence type="ECO:0000313" key="2">
    <source>
        <dbReference type="EMBL" id="MBV4541823.1"/>
    </source>
</evidence>
<dbReference type="RefSeq" id="WP_186602735.1">
    <property type="nucleotide sequence ID" value="NZ_JABWRP020000008.1"/>
</dbReference>
<reference evidence="1" key="2">
    <citation type="submission" date="2020-07" db="EMBL/GenBank/DDBJ databases">
        <authorList>
            <person name="Lood C."/>
            <person name="Girard L."/>
        </authorList>
    </citation>
    <scope>NUCLEOTIDE SEQUENCE</scope>
    <source>
        <strain evidence="1">RW4S2</strain>
    </source>
</reference>
<proteinExistence type="predicted"/>
<dbReference type="EMBL" id="JABWRP020000008">
    <property type="protein sequence ID" value="MBV4541823.1"/>
    <property type="molecule type" value="Genomic_DNA"/>
</dbReference>
<evidence type="ECO:0000313" key="3">
    <source>
        <dbReference type="Proteomes" id="UP000628137"/>
    </source>
</evidence>
<sequence>MNAINQQISQEQRRLVAVNRWFMVYDDVERRRHCPSSHHEALLGQADEMDRLGLIGWREWRDLRRLADRAFLKAIAGADYHRVPGERFQPEPT</sequence>
<evidence type="ECO:0000313" key="1">
    <source>
        <dbReference type="EMBL" id="MBC3471265.1"/>
    </source>
</evidence>
<reference evidence="1 3" key="1">
    <citation type="journal article" date="2020" name="Microorganisms">
        <title>Reliable Identification of Environmental Pseudomonas Isolates Using the rpoD Gene.</title>
        <authorList>
            <consortium name="The Broad Institute Genome Sequencing Platform"/>
            <person name="Girard L."/>
            <person name="Lood C."/>
            <person name="Rokni-Zadeh H."/>
            <person name="van Noort V."/>
            <person name="Lavigne R."/>
            <person name="De Mot R."/>
        </authorList>
    </citation>
    <scope>NUCLEOTIDE SEQUENCE</scope>
    <source>
        <strain evidence="1 3">RW4S2</strain>
    </source>
</reference>
<gene>
    <name evidence="2" type="ORF">HU738_012270</name>
    <name evidence="1" type="ORF">HU738_11930</name>
</gene>